<evidence type="ECO:0000313" key="1">
    <source>
        <dbReference type="EMBL" id="TBU58586.1"/>
    </source>
</evidence>
<reference evidence="1 2" key="1">
    <citation type="submission" date="2019-01" db="EMBL/GenBank/DDBJ databases">
        <title>Draft genome sequences of three monokaryotic isolates of the white-rot basidiomycete fungus Dichomitus squalens.</title>
        <authorList>
            <consortium name="DOE Joint Genome Institute"/>
            <person name="Lopez S.C."/>
            <person name="Andreopoulos B."/>
            <person name="Pangilinan J."/>
            <person name="Lipzen A."/>
            <person name="Riley R."/>
            <person name="Ahrendt S."/>
            <person name="Ng V."/>
            <person name="Barry K."/>
            <person name="Daum C."/>
            <person name="Grigoriev I.V."/>
            <person name="Hilden K.S."/>
            <person name="Makela M.R."/>
            <person name="de Vries R.P."/>
        </authorList>
    </citation>
    <scope>NUCLEOTIDE SEQUENCE [LARGE SCALE GENOMIC DNA]</scope>
    <source>
        <strain evidence="1 2">CBS 464.89</strain>
    </source>
</reference>
<protein>
    <submittedName>
        <fullName evidence="1">Uncharacterized protein</fullName>
    </submittedName>
</protein>
<accession>A0A4Q9NTY7</accession>
<organism evidence="1 2">
    <name type="scientific">Dichomitus squalens</name>
    <dbReference type="NCBI Taxonomy" id="114155"/>
    <lineage>
        <taxon>Eukaryota</taxon>
        <taxon>Fungi</taxon>
        <taxon>Dikarya</taxon>
        <taxon>Basidiomycota</taxon>
        <taxon>Agaricomycotina</taxon>
        <taxon>Agaricomycetes</taxon>
        <taxon>Polyporales</taxon>
        <taxon>Polyporaceae</taxon>
        <taxon>Dichomitus</taxon>
    </lineage>
</organism>
<dbReference type="EMBL" id="ML145123">
    <property type="protein sequence ID" value="TBU58586.1"/>
    <property type="molecule type" value="Genomic_DNA"/>
</dbReference>
<dbReference type="AlphaFoldDB" id="A0A4Q9NTY7"/>
<gene>
    <name evidence="1" type="ORF">BD310DRAFT_926901</name>
</gene>
<name>A0A4Q9NTY7_9APHY</name>
<sequence length="185" mass="20096">MYNRSQKYTRARQPVTRRSSWKVCRGSGCPSQSQPLSLLGSSSTFGWMKWFRIGPSLFWRRSRAAGAAWTASANARTRRARTERMMASFGAGPEGGDGQRAARGAYKYSRPSPNLHSNALCSWPDRYGKEGRLWSGGKSHRALRACFAESIFCQCGTAAGASFCAGARAVLRTGAKKACGKPVGS</sequence>
<dbReference type="Proteomes" id="UP000292082">
    <property type="component" value="Unassembled WGS sequence"/>
</dbReference>
<evidence type="ECO:0000313" key="2">
    <source>
        <dbReference type="Proteomes" id="UP000292082"/>
    </source>
</evidence>
<proteinExistence type="predicted"/>
<keyword evidence="2" id="KW-1185">Reference proteome</keyword>